<accession>E8R7F4</accession>
<evidence type="ECO:0000256" key="3">
    <source>
        <dbReference type="ARBA" id="ARBA00007707"/>
    </source>
</evidence>
<dbReference type="SUPFAM" id="SSF51161">
    <property type="entry name" value="Trimeric LpxA-like enzymes"/>
    <property type="match status" value="1"/>
</dbReference>
<organism evidence="13 14">
    <name type="scientific">Desulfurococcus mucosus (strain ATCC 35584 / DSM 2162 / JCM 9187 / O7/1)</name>
    <dbReference type="NCBI Taxonomy" id="765177"/>
    <lineage>
        <taxon>Archaea</taxon>
        <taxon>Thermoproteota</taxon>
        <taxon>Thermoprotei</taxon>
        <taxon>Desulfurococcales</taxon>
        <taxon>Desulfurococcaceae</taxon>
        <taxon>Desulfurococcus</taxon>
    </lineage>
</organism>
<feature type="domain" description="Nucleotidyl transferase" evidence="11">
    <location>
        <begin position="13"/>
        <end position="241"/>
    </location>
</feature>
<dbReference type="HOGENOM" id="CLU_029499_0_1_2"/>
<evidence type="ECO:0000256" key="9">
    <source>
        <dbReference type="ARBA" id="ARBA00048247"/>
    </source>
</evidence>
<keyword evidence="7" id="KW-0511">Multifunctional enzyme</keyword>
<dbReference type="STRING" id="765177.Desmu_1325"/>
<dbReference type="GO" id="GO:0019134">
    <property type="term" value="F:glucosamine-1-phosphate N-acetyltransferase activity"/>
    <property type="evidence" value="ECO:0007669"/>
    <property type="project" value="UniProtKB-EC"/>
</dbReference>
<dbReference type="InterPro" id="IPR011004">
    <property type="entry name" value="Trimer_LpxA-like_sf"/>
</dbReference>
<comment type="pathway">
    <text evidence="1">Nucleotide-sugar biosynthesis; UDP-N-acetyl-alpha-D-glucosamine biosynthesis; N-acetyl-alpha-D-glucosamine 1-phosphate from alpha-D-glucosamine 6-phosphate (route II): step 2/2.</text>
</comment>
<dbReference type="InterPro" id="IPR023915">
    <property type="entry name" value="Bifunctiontional_GlmU_arc-type"/>
</dbReference>
<dbReference type="InterPro" id="IPR005835">
    <property type="entry name" value="NTP_transferase_dom"/>
</dbReference>
<evidence type="ECO:0000256" key="1">
    <source>
        <dbReference type="ARBA" id="ARBA00005166"/>
    </source>
</evidence>
<dbReference type="PANTHER" id="PTHR43584">
    <property type="entry name" value="NUCLEOTIDYL TRANSFERASE"/>
    <property type="match status" value="1"/>
</dbReference>
<protein>
    <submittedName>
        <fullName evidence="13">Nucleotidyl transferase</fullName>
    </submittedName>
</protein>
<dbReference type="CDD" id="cd04181">
    <property type="entry name" value="NTP_transferase"/>
    <property type="match status" value="1"/>
</dbReference>
<evidence type="ECO:0000256" key="2">
    <source>
        <dbReference type="ARBA" id="ARBA00005208"/>
    </source>
</evidence>
<evidence type="ECO:0000313" key="14">
    <source>
        <dbReference type="Proteomes" id="UP000001068"/>
    </source>
</evidence>
<dbReference type="AlphaFoldDB" id="E8R7F4"/>
<gene>
    <name evidence="13" type="ordered locus">Desmu_1325</name>
</gene>
<dbReference type="Gene3D" id="2.160.10.10">
    <property type="entry name" value="Hexapeptide repeat proteins"/>
    <property type="match status" value="1"/>
</dbReference>
<evidence type="ECO:0000256" key="4">
    <source>
        <dbReference type="ARBA" id="ARBA00007947"/>
    </source>
</evidence>
<reference evidence="14" key="1">
    <citation type="submission" date="2010-11" db="EMBL/GenBank/DDBJ databases">
        <title>The complete genome of Desulfurococcus mucosus DSM 2162.</title>
        <authorList>
            <consortium name="US DOE Joint Genome Institute (JGI-PGF)"/>
            <person name="Lucas S."/>
            <person name="Copeland A."/>
            <person name="Lapidus A."/>
            <person name="Bruce D."/>
            <person name="Goodwin L."/>
            <person name="Pitluck S."/>
            <person name="Kyrpides N."/>
            <person name="Mavromatis K."/>
            <person name="Pagani I."/>
            <person name="Ivanova N."/>
            <person name="Ovchinnikova G."/>
            <person name="Chertkov O."/>
            <person name="Held B."/>
            <person name="Brettin T."/>
            <person name="Detter J.C."/>
            <person name="Tapia R."/>
            <person name="Han C."/>
            <person name="Land M."/>
            <person name="Hauser L."/>
            <person name="Markowitz V."/>
            <person name="Cheng J.-F."/>
            <person name="Hugenholtz P."/>
            <person name="Woyke T."/>
            <person name="Wu D."/>
            <person name="Wirth R."/>
            <person name="Bilek Y."/>
            <person name="Hader T."/>
            <person name="Klenk H.-P."/>
            <person name="Eisen J.A."/>
        </authorList>
    </citation>
    <scope>NUCLEOTIDE SEQUENCE [LARGE SCALE GENOMIC DNA]</scope>
    <source>
        <strain evidence="14">ATCC 35584 / DSM 2162 / JCM 9187 / O7/1</strain>
    </source>
</reference>
<dbReference type="Proteomes" id="UP000001068">
    <property type="component" value="Chromosome"/>
</dbReference>
<evidence type="ECO:0000313" key="13">
    <source>
        <dbReference type="EMBL" id="ADV65619.1"/>
    </source>
</evidence>
<name>E8R7F4_DESM0</name>
<dbReference type="Gene3D" id="3.90.550.10">
    <property type="entry name" value="Spore Coat Polysaccharide Biosynthesis Protein SpsA, Chain A"/>
    <property type="match status" value="1"/>
</dbReference>
<comment type="catalytic activity">
    <reaction evidence="10">
        <text>N-acetyl-alpha-D-glucosamine 1-phosphate + UTP + H(+) = UDP-N-acetyl-alpha-D-glucosamine + diphosphate</text>
        <dbReference type="Rhea" id="RHEA:13509"/>
        <dbReference type="ChEBI" id="CHEBI:15378"/>
        <dbReference type="ChEBI" id="CHEBI:33019"/>
        <dbReference type="ChEBI" id="CHEBI:46398"/>
        <dbReference type="ChEBI" id="CHEBI:57705"/>
        <dbReference type="ChEBI" id="CHEBI:57776"/>
        <dbReference type="EC" id="2.7.7.23"/>
    </reaction>
</comment>
<comment type="pathway">
    <text evidence="2">Nucleotide-sugar biosynthesis; UDP-N-acetyl-alpha-D-glucosamine biosynthesis; UDP-N-acetyl-alpha-D-glucosamine from N-acetyl-alpha-D-glucosamine 1-phosphate: step 1/1.</text>
</comment>
<keyword evidence="5 13" id="KW-0808">Transferase</keyword>
<dbReference type="InterPro" id="IPR056729">
    <property type="entry name" value="GMPPB_C"/>
</dbReference>
<evidence type="ECO:0000259" key="12">
    <source>
        <dbReference type="Pfam" id="PF25087"/>
    </source>
</evidence>
<dbReference type="GO" id="GO:0003977">
    <property type="term" value="F:UDP-N-acetylglucosamine diphosphorylase activity"/>
    <property type="evidence" value="ECO:0007669"/>
    <property type="project" value="UniProtKB-EC"/>
</dbReference>
<evidence type="ECO:0000256" key="10">
    <source>
        <dbReference type="ARBA" id="ARBA00048493"/>
    </source>
</evidence>
<dbReference type="eggNOG" id="arCOG00666">
    <property type="taxonomic scope" value="Archaea"/>
</dbReference>
<evidence type="ECO:0000256" key="8">
    <source>
        <dbReference type="ARBA" id="ARBA00023315"/>
    </source>
</evidence>
<dbReference type="Pfam" id="PF00483">
    <property type="entry name" value="NTP_transferase"/>
    <property type="match status" value="1"/>
</dbReference>
<proteinExistence type="inferred from homology"/>
<comment type="similarity">
    <text evidence="3">In the C-terminal section; belongs to the transferase hexapeptide repeat family.</text>
</comment>
<sequence>MRENTAQGRLVLKAVILAAGNGVRLRPITETRPKPLIPILCKPMLEWHLERLAGVVDEVVLVVGYMGEAVRRFVEGMKLPFKTRFVEQGEPRGTGDAVVKGVSGLDSDEEVLVIYSDVFTPVNIIPEIAGAEGNILVASEVENPRDYGVVIEENGYFKRVLEKPAESYSRLINGGIYKLRVGDILANSDIAPSPRGELEFTDILNNMSRRGVEIRVHRLPGSSWIDIGKPWQLLEANKMALKSIRREIKGSVVGPVHIEGDVFIGEGSIVKPFTVIEGPVYIDQGVEIGPNARIRPWSVICKGSKIGFSVEVKESIILENVHASHLAYIGDSIICEEVNLGAGTITANLRFDESTVKMLVKNRLEDTGRRKMGAVIGAGVKTGVNVSLMPGVKVGSNTWIMPGSVVYRDVDSNSIHYADGRVEIKARDVKSNNSEQ</sequence>
<dbReference type="PANTHER" id="PTHR43584:SF8">
    <property type="entry name" value="N-ACETYLMURAMATE ALPHA-1-PHOSPHATE URIDYLYLTRANSFERASE"/>
    <property type="match status" value="1"/>
</dbReference>
<dbReference type="RefSeq" id="WP_013562841.1">
    <property type="nucleotide sequence ID" value="NC_014961.1"/>
</dbReference>
<dbReference type="NCBIfam" id="TIGR03992">
    <property type="entry name" value="Arch_glmU"/>
    <property type="match status" value="1"/>
</dbReference>
<dbReference type="EMBL" id="CP002363">
    <property type="protein sequence ID" value="ADV65619.1"/>
    <property type="molecule type" value="Genomic_DNA"/>
</dbReference>
<keyword evidence="14" id="KW-1185">Reference proteome</keyword>
<comment type="catalytic activity">
    <reaction evidence="9">
        <text>alpha-D-glucosamine 1-phosphate + acetyl-CoA = N-acetyl-alpha-D-glucosamine 1-phosphate + CoA + H(+)</text>
        <dbReference type="Rhea" id="RHEA:13725"/>
        <dbReference type="ChEBI" id="CHEBI:15378"/>
        <dbReference type="ChEBI" id="CHEBI:57287"/>
        <dbReference type="ChEBI" id="CHEBI:57288"/>
        <dbReference type="ChEBI" id="CHEBI:57776"/>
        <dbReference type="ChEBI" id="CHEBI:58516"/>
        <dbReference type="EC" id="2.3.1.157"/>
    </reaction>
</comment>
<evidence type="ECO:0000256" key="5">
    <source>
        <dbReference type="ARBA" id="ARBA00022679"/>
    </source>
</evidence>
<feature type="domain" description="Mannose-1-phosphate guanyltransferase C-terminal" evidence="12">
    <location>
        <begin position="276"/>
        <end position="345"/>
    </location>
</feature>
<reference evidence="13 14" key="2">
    <citation type="journal article" date="2011" name="Stand. Genomic Sci.">
        <title>Complete genome sequence of Desulfurococcus mucosus type strain (O7/1).</title>
        <authorList>
            <person name="Wirth R."/>
            <person name="Chertkov O."/>
            <person name="Held B."/>
            <person name="Lapidus A."/>
            <person name="Nolan M."/>
            <person name="Lucas S."/>
            <person name="Hammon N."/>
            <person name="Deshpande S."/>
            <person name="Cheng J.F."/>
            <person name="Tapia R."/>
            <person name="Han C."/>
            <person name="Goodwin L."/>
            <person name="Pitluck S."/>
            <person name="Liolios K."/>
            <person name="Ioanna P."/>
            <person name="Ivanova N."/>
            <person name="Mavromatis K."/>
            <person name="Mikhailova N."/>
            <person name="Pati A."/>
            <person name="Chen A."/>
            <person name="Palaniappan K."/>
            <person name="Land M."/>
            <person name="Hauser L."/>
            <person name="Chang Y.J."/>
            <person name="Jeffries C.D."/>
            <person name="Bilek Y."/>
            <person name="Hader T."/>
            <person name="Rohde M."/>
            <person name="Spring S."/>
            <person name="Sikorski J."/>
            <person name="Goker M."/>
            <person name="Woyke T."/>
            <person name="Bristow J."/>
            <person name="Eisen J.A."/>
            <person name="Markowitz V."/>
            <person name="Hugenholtz P."/>
            <person name="Kyrpides N.C."/>
            <person name="Klenk H.P."/>
        </authorList>
    </citation>
    <scope>NUCLEOTIDE SEQUENCE [LARGE SCALE GENOMIC DNA]</scope>
    <source>
        <strain evidence="14">ATCC 35584 / DSM 2162 / JCM 9187 / O7/1</strain>
    </source>
</reference>
<evidence type="ECO:0000259" key="11">
    <source>
        <dbReference type="Pfam" id="PF00483"/>
    </source>
</evidence>
<dbReference type="CDD" id="cd05636">
    <property type="entry name" value="LbH_G1P_TT_C_like"/>
    <property type="match status" value="1"/>
</dbReference>
<dbReference type="Pfam" id="PF25087">
    <property type="entry name" value="GMPPB_C"/>
    <property type="match status" value="1"/>
</dbReference>
<dbReference type="InterPro" id="IPR029044">
    <property type="entry name" value="Nucleotide-diphossugar_trans"/>
</dbReference>
<dbReference type="GO" id="GO:0006048">
    <property type="term" value="P:UDP-N-acetylglucosamine biosynthetic process"/>
    <property type="evidence" value="ECO:0007669"/>
    <property type="project" value="UniProtKB-UniPathway"/>
</dbReference>
<evidence type="ECO:0000256" key="6">
    <source>
        <dbReference type="ARBA" id="ARBA00022695"/>
    </source>
</evidence>
<keyword evidence="8" id="KW-0012">Acyltransferase</keyword>
<dbReference type="GeneID" id="10154051"/>
<dbReference type="KEGG" id="dmu:Desmu_1325"/>
<keyword evidence="6" id="KW-0548">Nucleotidyltransferase</keyword>
<evidence type="ECO:0000256" key="7">
    <source>
        <dbReference type="ARBA" id="ARBA00023268"/>
    </source>
</evidence>
<dbReference type="UniPathway" id="UPA00113">
    <property type="reaction ID" value="UER00532"/>
</dbReference>
<dbReference type="InterPro" id="IPR050065">
    <property type="entry name" value="GlmU-like"/>
</dbReference>
<comment type="similarity">
    <text evidence="4">In the N-terminal section; belongs to the N-acetylglucosamine-1-phosphate uridyltransferase family.</text>
</comment>
<dbReference type="SUPFAM" id="SSF53448">
    <property type="entry name" value="Nucleotide-diphospho-sugar transferases"/>
    <property type="match status" value="1"/>
</dbReference>